<sequence length="192" mass="23081">MTDYKIELSDEELISMEYSENDYEESTSEENTSFEANDSEYTDGTYEESNTISQFSNETFRKHRYKEFTEKERQEFYQNKLFKYKEPPLNIIETYTRLNKAFQHDPLIELQESFMYNRYTSIWMDNKKEEDIYDELQGYDKVNKINLSEINPFAILDFSYFLIPDKPGLLNYIPIKIVQDSYENSTPVDFEG</sequence>
<dbReference type="VEuPathDB" id="MicrosporidiaDB:H312_03656"/>
<gene>
    <name evidence="2" type="ORF">H312_03656</name>
</gene>
<evidence type="ECO:0000313" key="3">
    <source>
        <dbReference type="Proteomes" id="UP000030655"/>
    </source>
</evidence>
<dbReference type="EMBL" id="KK365543">
    <property type="protein sequence ID" value="KCZ78962.1"/>
    <property type="molecule type" value="Genomic_DNA"/>
</dbReference>
<accession>A0A059EVR5</accession>
<dbReference type="AlphaFoldDB" id="A0A059EVR5"/>
<evidence type="ECO:0000313" key="2">
    <source>
        <dbReference type="EMBL" id="KCZ78962.1"/>
    </source>
</evidence>
<name>A0A059EVR5_9MICR</name>
<reference evidence="2 3" key="2">
    <citation type="submission" date="2014-03" db="EMBL/GenBank/DDBJ databases">
        <title>The Genome Sequence of Anncaliia algerae insect isolate PRA339.</title>
        <authorList>
            <consortium name="The Broad Institute Genome Sequencing Platform"/>
            <consortium name="The Broad Institute Genome Sequencing Center for Infectious Disease"/>
            <person name="Cuomo C."/>
            <person name="Becnel J."/>
            <person name="Sanscrainte N."/>
            <person name="Walker B."/>
            <person name="Young S.K."/>
            <person name="Zeng Q."/>
            <person name="Gargeya S."/>
            <person name="Fitzgerald M."/>
            <person name="Haas B."/>
            <person name="Abouelleil A."/>
            <person name="Alvarado L."/>
            <person name="Arachchi H.M."/>
            <person name="Berlin A.M."/>
            <person name="Chapman S.B."/>
            <person name="Dewar J."/>
            <person name="Goldberg J."/>
            <person name="Griggs A."/>
            <person name="Gujja S."/>
            <person name="Hansen M."/>
            <person name="Howarth C."/>
            <person name="Imamovic A."/>
            <person name="Larimer J."/>
            <person name="McCowan C."/>
            <person name="Murphy C."/>
            <person name="Neiman D."/>
            <person name="Pearson M."/>
            <person name="Priest M."/>
            <person name="Roberts A."/>
            <person name="Saif S."/>
            <person name="Shea T."/>
            <person name="Sisk P."/>
            <person name="Sykes S."/>
            <person name="Wortman J."/>
            <person name="Nusbaum C."/>
            <person name="Birren B."/>
        </authorList>
    </citation>
    <scope>NUCLEOTIDE SEQUENCE [LARGE SCALE GENOMIC DNA]</scope>
    <source>
        <strain evidence="2 3">PRA339</strain>
    </source>
</reference>
<feature type="compositionally biased region" description="Acidic residues" evidence="1">
    <location>
        <begin position="19"/>
        <end position="28"/>
    </location>
</feature>
<evidence type="ECO:0000256" key="1">
    <source>
        <dbReference type="SAM" id="MobiDB-lite"/>
    </source>
</evidence>
<proteinExistence type="predicted"/>
<keyword evidence="3" id="KW-1185">Reference proteome</keyword>
<dbReference type="Proteomes" id="UP000030655">
    <property type="component" value="Unassembled WGS sequence"/>
</dbReference>
<protein>
    <submittedName>
        <fullName evidence="2">Uncharacterized protein</fullName>
    </submittedName>
</protein>
<reference evidence="3" key="1">
    <citation type="submission" date="2013-02" db="EMBL/GenBank/DDBJ databases">
        <authorList>
            <consortium name="The Broad Institute Genome Sequencing Platform"/>
            <person name="Cuomo C."/>
            <person name="Becnel J."/>
            <person name="Sanscrainte N."/>
            <person name="Walker B."/>
            <person name="Young S.K."/>
            <person name="Zeng Q."/>
            <person name="Gargeya S."/>
            <person name="Fitzgerald M."/>
            <person name="Haas B."/>
            <person name="Abouelleil A."/>
            <person name="Alvarado L."/>
            <person name="Arachchi H.M."/>
            <person name="Berlin A.M."/>
            <person name="Chapman S.B."/>
            <person name="Dewar J."/>
            <person name="Goldberg J."/>
            <person name="Griggs A."/>
            <person name="Gujja S."/>
            <person name="Hansen M."/>
            <person name="Howarth C."/>
            <person name="Imamovic A."/>
            <person name="Larimer J."/>
            <person name="McCowan C."/>
            <person name="Murphy C."/>
            <person name="Neiman D."/>
            <person name="Pearson M."/>
            <person name="Priest M."/>
            <person name="Roberts A."/>
            <person name="Saif S."/>
            <person name="Shea T."/>
            <person name="Sisk P."/>
            <person name="Sykes S."/>
            <person name="Wortman J."/>
            <person name="Nusbaum C."/>
            <person name="Birren B."/>
        </authorList>
    </citation>
    <scope>NUCLEOTIDE SEQUENCE [LARGE SCALE GENOMIC DNA]</scope>
    <source>
        <strain evidence="3">PRA339</strain>
    </source>
</reference>
<feature type="region of interest" description="Disordered" evidence="1">
    <location>
        <begin position="19"/>
        <end position="50"/>
    </location>
</feature>
<organism evidence="2 3">
    <name type="scientific">Anncaliia algerae PRA339</name>
    <dbReference type="NCBI Taxonomy" id="1288291"/>
    <lineage>
        <taxon>Eukaryota</taxon>
        <taxon>Fungi</taxon>
        <taxon>Fungi incertae sedis</taxon>
        <taxon>Microsporidia</taxon>
        <taxon>Tubulinosematoidea</taxon>
        <taxon>Tubulinosematidae</taxon>
        <taxon>Anncaliia</taxon>
    </lineage>
</organism>
<dbReference type="HOGENOM" id="CLU_1414828_0_0_1"/>
<dbReference type="OrthoDB" id="2196671at2759"/>